<protein>
    <recommendedName>
        <fullName evidence="4">Kelch-type beta propeller</fullName>
    </recommendedName>
</protein>
<feature type="region of interest" description="Disordered" evidence="1">
    <location>
        <begin position="1"/>
        <end position="31"/>
    </location>
</feature>
<dbReference type="Proteomes" id="UP000265618">
    <property type="component" value="Unassembled WGS sequence"/>
</dbReference>
<dbReference type="AlphaFoldDB" id="A0A9K3CP36"/>
<evidence type="ECO:0000313" key="2">
    <source>
        <dbReference type="EMBL" id="GIQ79790.1"/>
    </source>
</evidence>
<evidence type="ECO:0008006" key="4">
    <source>
        <dbReference type="Google" id="ProtNLM"/>
    </source>
</evidence>
<proteinExistence type="predicted"/>
<dbReference type="InterPro" id="IPR015915">
    <property type="entry name" value="Kelch-typ_b-propeller"/>
</dbReference>
<comment type="caution">
    <text evidence="2">The sequence shown here is derived from an EMBL/GenBank/DDBJ whole genome shotgun (WGS) entry which is preliminary data.</text>
</comment>
<gene>
    <name evidence="2" type="ORF">KIPB_000489</name>
</gene>
<accession>A0A9K3CP36</accession>
<dbReference type="EMBL" id="BDIP01000055">
    <property type="protein sequence ID" value="GIQ79790.1"/>
    <property type="molecule type" value="Genomic_DNA"/>
</dbReference>
<dbReference type="Gene3D" id="2.120.10.80">
    <property type="entry name" value="Kelch-type beta propeller"/>
    <property type="match status" value="1"/>
</dbReference>
<name>A0A9K3CP36_9EUKA</name>
<keyword evidence="3" id="KW-1185">Reference proteome</keyword>
<sequence>MLLSVDSDGTVSTEDIPPPPVIEVESSTSPLERNTISAPTLSVGHGVVYAVQYETQARAFKDMPWVSVCDPGPLVVHSLDLATLEWHRIEDQPYEYEKVIEFRQRDGRERCEPMRFTQKAIRPTPRLGPMCACVDGNLMLLGGLSRHVTHNPQNDERVGVTEVLDGESERWTALEGDLSEQDLGNNRCYVRHDGVLYTRGSRDMWVTCSAHTGMSVEHWNRPGAFIPRHLVSVGRYILMLSDMEYAVRIREAGYPGGDRWYIYDVVTSVYHLLKPLPFGEFVTGGMITPSCMLLVHKVEETREAPEHQETLLLELTPEMVHSSMEYGP</sequence>
<organism evidence="2 3">
    <name type="scientific">Kipferlia bialata</name>
    <dbReference type="NCBI Taxonomy" id="797122"/>
    <lineage>
        <taxon>Eukaryota</taxon>
        <taxon>Metamonada</taxon>
        <taxon>Carpediemonas-like organisms</taxon>
        <taxon>Kipferlia</taxon>
    </lineage>
</organism>
<dbReference type="SUPFAM" id="SSF117281">
    <property type="entry name" value="Kelch motif"/>
    <property type="match status" value="1"/>
</dbReference>
<evidence type="ECO:0000313" key="3">
    <source>
        <dbReference type="Proteomes" id="UP000265618"/>
    </source>
</evidence>
<reference evidence="2 3" key="1">
    <citation type="journal article" date="2018" name="PLoS ONE">
        <title>The draft genome of Kipferlia bialata reveals reductive genome evolution in fornicate parasites.</title>
        <authorList>
            <person name="Tanifuji G."/>
            <person name="Takabayashi S."/>
            <person name="Kume K."/>
            <person name="Takagi M."/>
            <person name="Nakayama T."/>
            <person name="Kamikawa R."/>
            <person name="Inagaki Y."/>
            <person name="Hashimoto T."/>
        </authorList>
    </citation>
    <scope>NUCLEOTIDE SEQUENCE [LARGE SCALE GENOMIC DNA]</scope>
    <source>
        <strain evidence="2">NY0173</strain>
    </source>
</reference>
<evidence type="ECO:0000256" key="1">
    <source>
        <dbReference type="SAM" id="MobiDB-lite"/>
    </source>
</evidence>